<name>A0A1G8FIS0_9FLAO</name>
<reference evidence="2" key="1">
    <citation type="submission" date="2016-10" db="EMBL/GenBank/DDBJ databases">
        <authorList>
            <person name="Varghese N."/>
            <person name="Submissions S."/>
        </authorList>
    </citation>
    <scope>NUCLEOTIDE SEQUENCE [LARGE SCALE GENOMIC DNA]</scope>
    <source>
        <strain evidence="2">DSM 23313</strain>
    </source>
</reference>
<evidence type="ECO:0000313" key="2">
    <source>
        <dbReference type="Proteomes" id="UP000243588"/>
    </source>
</evidence>
<proteinExistence type="predicted"/>
<protein>
    <submittedName>
        <fullName evidence="1">Uncharacterized protein</fullName>
    </submittedName>
</protein>
<gene>
    <name evidence="1" type="ORF">SAMN05421818_11710</name>
</gene>
<accession>A0A1G8FIS0</accession>
<dbReference type="Proteomes" id="UP000243588">
    <property type="component" value="Unassembled WGS sequence"/>
</dbReference>
<organism evidence="1 2">
    <name type="scientific">Myroides phaeus</name>
    <dbReference type="NCBI Taxonomy" id="702745"/>
    <lineage>
        <taxon>Bacteria</taxon>
        <taxon>Pseudomonadati</taxon>
        <taxon>Bacteroidota</taxon>
        <taxon>Flavobacteriia</taxon>
        <taxon>Flavobacteriales</taxon>
        <taxon>Flavobacteriaceae</taxon>
        <taxon>Myroides</taxon>
    </lineage>
</organism>
<dbReference type="AlphaFoldDB" id="A0A1G8FIS0"/>
<evidence type="ECO:0000313" key="1">
    <source>
        <dbReference type="EMBL" id="SDH81998.1"/>
    </source>
</evidence>
<dbReference type="EMBL" id="FNDQ01000017">
    <property type="protein sequence ID" value="SDH81998.1"/>
    <property type="molecule type" value="Genomic_DNA"/>
</dbReference>
<dbReference type="RefSeq" id="WP_090409549.1">
    <property type="nucleotide sequence ID" value="NZ_FNDQ01000017.1"/>
</dbReference>
<keyword evidence="2" id="KW-1185">Reference proteome</keyword>
<sequence>MINWLNQRYDTSFTENNIQSIKDFLLIWNLFEGKFFETSFSIDKLERILKNTDIDINCFLPYLEYFKNRYVNQEDNTINERFRFLHFRRNNREDFVTEVLLNNKDIPIYIETNTQYEIVLAISIIVYRFRNNLFHGIKNIQHVAQQEENFVTANGFLRTIIETIEDN</sequence>